<dbReference type="InterPro" id="IPR019945">
    <property type="entry name" value="F420_G6P_DH-rel"/>
</dbReference>
<dbReference type="InterPro" id="IPR011251">
    <property type="entry name" value="Luciferase-like_dom"/>
</dbReference>
<dbReference type="CDD" id="cd01097">
    <property type="entry name" value="Tetrahydromethanopterin_reductase"/>
    <property type="match status" value="1"/>
</dbReference>
<dbReference type="NCBIfam" id="TIGR03557">
    <property type="entry name" value="F420_G6P_family"/>
    <property type="match status" value="1"/>
</dbReference>
<gene>
    <name evidence="3" type="ORF">ASZ90_010243</name>
</gene>
<evidence type="ECO:0000313" key="3">
    <source>
        <dbReference type="EMBL" id="KUG20041.1"/>
    </source>
</evidence>
<evidence type="ECO:0000259" key="2">
    <source>
        <dbReference type="Pfam" id="PF00296"/>
    </source>
</evidence>
<feature type="domain" description="Luciferase-like" evidence="2">
    <location>
        <begin position="17"/>
        <end position="293"/>
    </location>
</feature>
<name>A0A0W8FGQ4_9ZZZZ</name>
<dbReference type="Gene3D" id="3.20.20.30">
    <property type="entry name" value="Luciferase-like domain"/>
    <property type="match status" value="1"/>
</dbReference>
<sequence length="319" mass="35006">MVEIGYKLCSEEHGPLDLVCCARQIEDAGFDYSMVSDHFHPWIGRQGESPCVWCTLGGISQVTSRLQIATGVTCPTMRTRPAIIAHAAATAAAMLPGRFSLGVGSGEYLNEHISGDHWPPAPVRMQMLEEAVEIIRRLWTGEEIDHEGVHYTVENARLYTLPETLPPILVAAEGEIGAEAAGRIGDGLVNAGSNEDQAIRTFRDAEDEGTPAYLEISVCYAETEKEAERIAFAQWPIAANTGELNRILSTPAHYEQLAMMVSQKDVAEKVVCGRDPERYIDEIHASASAGYDHITILNIGPYQHEFIEFCRDSILPALV</sequence>
<dbReference type="SUPFAM" id="SSF51679">
    <property type="entry name" value="Bacterial luciferase-like"/>
    <property type="match status" value="1"/>
</dbReference>
<dbReference type="EMBL" id="LNQE01001233">
    <property type="protein sequence ID" value="KUG20041.1"/>
    <property type="molecule type" value="Genomic_DNA"/>
</dbReference>
<proteinExistence type="predicted"/>
<dbReference type="PANTHER" id="PTHR43244:SF1">
    <property type="entry name" value="5,10-METHYLENETETRAHYDROMETHANOPTERIN REDUCTASE"/>
    <property type="match status" value="1"/>
</dbReference>
<accession>A0A0W8FGQ4</accession>
<evidence type="ECO:0000256" key="1">
    <source>
        <dbReference type="ARBA" id="ARBA00023002"/>
    </source>
</evidence>
<reference evidence="3" key="1">
    <citation type="journal article" date="2015" name="Proc. Natl. Acad. Sci. U.S.A.">
        <title>Networks of energetic and metabolic interactions define dynamics in microbial communities.</title>
        <authorList>
            <person name="Embree M."/>
            <person name="Liu J.K."/>
            <person name="Al-Bassam M.M."/>
            <person name="Zengler K."/>
        </authorList>
    </citation>
    <scope>NUCLEOTIDE SEQUENCE</scope>
</reference>
<dbReference type="PANTHER" id="PTHR43244">
    <property type="match status" value="1"/>
</dbReference>
<dbReference type="InterPro" id="IPR036661">
    <property type="entry name" value="Luciferase-like_sf"/>
</dbReference>
<dbReference type="GO" id="GO:0016705">
    <property type="term" value="F:oxidoreductase activity, acting on paired donors, with incorporation or reduction of molecular oxygen"/>
    <property type="evidence" value="ECO:0007669"/>
    <property type="project" value="InterPro"/>
</dbReference>
<organism evidence="3">
    <name type="scientific">hydrocarbon metagenome</name>
    <dbReference type="NCBI Taxonomy" id="938273"/>
    <lineage>
        <taxon>unclassified sequences</taxon>
        <taxon>metagenomes</taxon>
        <taxon>ecological metagenomes</taxon>
    </lineage>
</organism>
<protein>
    <recommendedName>
        <fullName evidence="2">Luciferase-like domain-containing protein</fullName>
    </recommendedName>
</protein>
<comment type="caution">
    <text evidence="3">The sequence shown here is derived from an EMBL/GenBank/DDBJ whole genome shotgun (WGS) entry which is preliminary data.</text>
</comment>
<dbReference type="Pfam" id="PF00296">
    <property type="entry name" value="Bac_luciferase"/>
    <property type="match status" value="1"/>
</dbReference>
<dbReference type="AlphaFoldDB" id="A0A0W8FGQ4"/>
<keyword evidence="1" id="KW-0560">Oxidoreductase</keyword>
<dbReference type="InterPro" id="IPR050564">
    <property type="entry name" value="F420-G6PD/mer"/>
</dbReference>